<proteinExistence type="predicted"/>
<comment type="caution">
    <text evidence="1">The sequence shown here is derived from an EMBL/GenBank/DDBJ whole genome shotgun (WGS) entry which is preliminary data.</text>
</comment>
<reference evidence="1 2" key="1">
    <citation type="journal article" date="2021" name="Hortic Res">
        <title>High-quality reference genome and annotation aids understanding of berry development for evergreen blueberry (Vaccinium darrowii).</title>
        <authorList>
            <person name="Yu J."/>
            <person name="Hulse-Kemp A.M."/>
            <person name="Babiker E."/>
            <person name="Staton M."/>
        </authorList>
    </citation>
    <scope>NUCLEOTIDE SEQUENCE [LARGE SCALE GENOMIC DNA]</scope>
    <source>
        <strain evidence="2">cv. NJ 8807/NJ 8810</strain>
        <tissue evidence="1">Young leaf</tissue>
    </source>
</reference>
<accession>A0ACB7YGN8</accession>
<evidence type="ECO:0000313" key="2">
    <source>
        <dbReference type="Proteomes" id="UP000828048"/>
    </source>
</evidence>
<protein>
    <submittedName>
        <fullName evidence="1">Uncharacterized protein</fullName>
    </submittedName>
</protein>
<evidence type="ECO:0000313" key="1">
    <source>
        <dbReference type="EMBL" id="KAH7852314.1"/>
    </source>
</evidence>
<dbReference type="Proteomes" id="UP000828048">
    <property type="component" value="Chromosome 8"/>
</dbReference>
<gene>
    <name evidence="1" type="ORF">Vadar_023244</name>
</gene>
<sequence>MAIQAQLCSDNFGFSFGGPQNWMDSGYGFNESFFDFQQKQSLLLQKPQIPCFQNTGLVSNHKNDQDLGFSSSVFALIEKQRQEVDRFICAQNERLKLAFEEQRKQQILLLLRKYEAKAEYLLKQKEEELSKAMNRTGELEEFLRRIEIENQNWQRLATENEAMVSNLNNSIEQLREKQCFTNWAEDAESCCDEETGGSRGQDIEEEQKTRTMLCKCCGSRNSCVVFLPCRCLCSCKSCQGYLNSCPVCGVVKKASIEALI</sequence>
<dbReference type="EMBL" id="CM037158">
    <property type="protein sequence ID" value="KAH7852314.1"/>
    <property type="molecule type" value="Genomic_DNA"/>
</dbReference>
<organism evidence="1 2">
    <name type="scientific">Vaccinium darrowii</name>
    <dbReference type="NCBI Taxonomy" id="229202"/>
    <lineage>
        <taxon>Eukaryota</taxon>
        <taxon>Viridiplantae</taxon>
        <taxon>Streptophyta</taxon>
        <taxon>Embryophyta</taxon>
        <taxon>Tracheophyta</taxon>
        <taxon>Spermatophyta</taxon>
        <taxon>Magnoliopsida</taxon>
        <taxon>eudicotyledons</taxon>
        <taxon>Gunneridae</taxon>
        <taxon>Pentapetalae</taxon>
        <taxon>asterids</taxon>
        <taxon>Ericales</taxon>
        <taxon>Ericaceae</taxon>
        <taxon>Vaccinioideae</taxon>
        <taxon>Vaccinieae</taxon>
        <taxon>Vaccinium</taxon>
    </lineage>
</organism>
<name>A0ACB7YGN8_9ERIC</name>
<keyword evidence="2" id="KW-1185">Reference proteome</keyword>